<organism evidence="1 2">
    <name type="scientific">Choristoneura fumiferana</name>
    <name type="common">Spruce budworm moth</name>
    <name type="synonym">Archips fumiferana</name>
    <dbReference type="NCBI Taxonomy" id="7141"/>
    <lineage>
        <taxon>Eukaryota</taxon>
        <taxon>Metazoa</taxon>
        <taxon>Ecdysozoa</taxon>
        <taxon>Arthropoda</taxon>
        <taxon>Hexapoda</taxon>
        <taxon>Insecta</taxon>
        <taxon>Pterygota</taxon>
        <taxon>Neoptera</taxon>
        <taxon>Endopterygota</taxon>
        <taxon>Lepidoptera</taxon>
        <taxon>Glossata</taxon>
        <taxon>Ditrysia</taxon>
        <taxon>Tortricoidea</taxon>
        <taxon>Tortricidae</taxon>
        <taxon>Tortricinae</taxon>
        <taxon>Choristoneura</taxon>
    </lineage>
</organism>
<reference evidence="1 2" key="1">
    <citation type="journal article" date="2022" name="Genome Biol. Evol.">
        <title>The Spruce Budworm Genome: Reconstructing the Evolutionary History of Antifreeze Proteins.</title>
        <authorList>
            <person name="Beliveau C."/>
            <person name="Gagne P."/>
            <person name="Picq S."/>
            <person name="Vernygora O."/>
            <person name="Keeling C.I."/>
            <person name="Pinkney K."/>
            <person name="Doucet D."/>
            <person name="Wen F."/>
            <person name="Johnston J.S."/>
            <person name="Maaroufi H."/>
            <person name="Boyle B."/>
            <person name="Laroche J."/>
            <person name="Dewar K."/>
            <person name="Juretic N."/>
            <person name="Blackburn G."/>
            <person name="Nisole A."/>
            <person name="Brunet B."/>
            <person name="Brandao M."/>
            <person name="Lumley L."/>
            <person name="Duan J."/>
            <person name="Quan G."/>
            <person name="Lucarotti C.J."/>
            <person name="Roe A.D."/>
            <person name="Sperling F.A.H."/>
            <person name="Levesque R.C."/>
            <person name="Cusson M."/>
        </authorList>
    </citation>
    <scope>NUCLEOTIDE SEQUENCE [LARGE SCALE GENOMIC DNA]</scope>
    <source>
        <strain evidence="1">Glfc:IPQL:Cfum</strain>
    </source>
</reference>
<comment type="caution">
    <text evidence="1">The sequence shown here is derived from an EMBL/GenBank/DDBJ whole genome shotgun (WGS) entry which is preliminary data.</text>
</comment>
<protein>
    <submittedName>
        <fullName evidence="1">Uncharacterized protein</fullName>
    </submittedName>
</protein>
<gene>
    <name evidence="1" type="ORF">MSG28_006884</name>
</gene>
<evidence type="ECO:0000313" key="2">
    <source>
        <dbReference type="Proteomes" id="UP001064048"/>
    </source>
</evidence>
<dbReference type="EMBL" id="CM046111">
    <property type="protein sequence ID" value="KAI8424988.1"/>
    <property type="molecule type" value="Genomic_DNA"/>
</dbReference>
<proteinExistence type="predicted"/>
<keyword evidence="2" id="KW-1185">Reference proteome</keyword>
<dbReference type="Proteomes" id="UP001064048">
    <property type="component" value="Chromosome 11"/>
</dbReference>
<name>A0ACC0JLF6_CHOFU</name>
<accession>A0ACC0JLF6</accession>
<evidence type="ECO:0000313" key="1">
    <source>
        <dbReference type="EMBL" id="KAI8424988.1"/>
    </source>
</evidence>
<sequence>MLRFNATSPLAAVDARFEYFIKEVLPKQRDPLMSHTLIYVPSYFDYVRIRNHFKKEDIGFVQINEYAKDGKIARARDMFFHTEAHFLLYSERVHFFRRFRIKGIRHIIFYQPPTYPHFYSEMCNFMQCSSTTGDYSLYSLEPGGRQANSAERESNQNKYGGSEFNMSVTTLLCKYDAARAAAVVGGARLAAIMSSDKPVHMYVTGG</sequence>